<reference evidence="10 11" key="1">
    <citation type="journal article" date="2013" name="PLoS ONE">
        <title>Genomic and secretomic analyses reveal unique features of the lignocellulolytic enzyme system of Penicillium decumbens.</title>
        <authorList>
            <person name="Liu G."/>
            <person name="Zhang L."/>
            <person name="Wei X."/>
            <person name="Zou G."/>
            <person name="Qin Y."/>
            <person name="Ma L."/>
            <person name="Li J."/>
            <person name="Zheng H."/>
            <person name="Wang S."/>
            <person name="Wang C."/>
            <person name="Xun L."/>
            <person name="Zhao G.-P."/>
            <person name="Zhou Z."/>
            <person name="Qu Y."/>
        </authorList>
    </citation>
    <scope>NUCLEOTIDE SEQUENCE [LARGE SCALE GENOMIC DNA]</scope>
    <source>
        <strain evidence="11">114-2 / CGMCC 5302</strain>
    </source>
</reference>
<dbReference type="Gene3D" id="3.30.160.60">
    <property type="entry name" value="Classic Zinc Finger"/>
    <property type="match status" value="2"/>
</dbReference>
<feature type="compositionally biased region" description="Basic and acidic residues" evidence="8">
    <location>
        <begin position="62"/>
        <end position="72"/>
    </location>
</feature>
<dbReference type="PROSITE" id="PS00028">
    <property type="entry name" value="ZINC_FINGER_C2H2_1"/>
    <property type="match status" value="2"/>
</dbReference>
<dbReference type="eggNOG" id="KOG1721">
    <property type="taxonomic scope" value="Eukaryota"/>
</dbReference>
<evidence type="ECO:0000313" key="11">
    <source>
        <dbReference type="Proteomes" id="UP000019376"/>
    </source>
</evidence>
<feature type="domain" description="C2H2-type" evidence="9">
    <location>
        <begin position="17"/>
        <end position="44"/>
    </location>
</feature>
<dbReference type="InterPro" id="IPR036236">
    <property type="entry name" value="Znf_C2H2_sf"/>
</dbReference>
<keyword evidence="2" id="KW-0479">Metal-binding</keyword>
<dbReference type="Proteomes" id="UP000019376">
    <property type="component" value="Unassembled WGS sequence"/>
</dbReference>
<dbReference type="GO" id="GO:0005634">
    <property type="term" value="C:nucleus"/>
    <property type="evidence" value="ECO:0007669"/>
    <property type="project" value="UniProtKB-SubCell"/>
</dbReference>
<dbReference type="SMART" id="SM00355">
    <property type="entry name" value="ZnF_C2H2"/>
    <property type="match status" value="2"/>
</dbReference>
<dbReference type="PROSITE" id="PS50157">
    <property type="entry name" value="ZINC_FINGER_C2H2_2"/>
    <property type="match status" value="2"/>
</dbReference>
<evidence type="ECO:0000256" key="5">
    <source>
        <dbReference type="ARBA" id="ARBA00022833"/>
    </source>
</evidence>
<evidence type="ECO:0000256" key="3">
    <source>
        <dbReference type="ARBA" id="ARBA00022737"/>
    </source>
</evidence>
<keyword evidence="6" id="KW-0539">Nucleus</keyword>
<keyword evidence="5" id="KW-0862">Zinc</keyword>
<dbReference type="AlphaFoldDB" id="S7ZH42"/>
<keyword evidence="3" id="KW-0677">Repeat</keyword>
<protein>
    <recommendedName>
        <fullName evidence="9">C2H2-type domain-containing protein</fullName>
    </recommendedName>
</protein>
<feature type="region of interest" description="Disordered" evidence="8">
    <location>
        <begin position="62"/>
        <end position="85"/>
    </location>
</feature>
<dbReference type="InterPro" id="IPR051059">
    <property type="entry name" value="VerF-like"/>
</dbReference>
<gene>
    <name evidence="10" type="ORF">PDE_04559</name>
</gene>
<dbReference type="PANTHER" id="PTHR40626">
    <property type="entry name" value="MIP31509P"/>
    <property type="match status" value="1"/>
</dbReference>
<dbReference type="GO" id="GO:0000785">
    <property type="term" value="C:chromatin"/>
    <property type="evidence" value="ECO:0007669"/>
    <property type="project" value="TreeGrafter"/>
</dbReference>
<evidence type="ECO:0000256" key="6">
    <source>
        <dbReference type="ARBA" id="ARBA00023242"/>
    </source>
</evidence>
<dbReference type="GO" id="GO:0000981">
    <property type="term" value="F:DNA-binding transcription factor activity, RNA polymerase II-specific"/>
    <property type="evidence" value="ECO:0007669"/>
    <property type="project" value="InterPro"/>
</dbReference>
<dbReference type="PhylomeDB" id="S7ZH42"/>
<dbReference type="Pfam" id="PF04082">
    <property type="entry name" value="Fungal_trans"/>
    <property type="match status" value="1"/>
</dbReference>
<feature type="compositionally biased region" description="Low complexity" evidence="8">
    <location>
        <begin position="74"/>
        <end position="85"/>
    </location>
</feature>
<evidence type="ECO:0000313" key="10">
    <source>
        <dbReference type="EMBL" id="EPS29609.1"/>
    </source>
</evidence>
<evidence type="ECO:0000259" key="9">
    <source>
        <dbReference type="PROSITE" id="PS50157"/>
    </source>
</evidence>
<feature type="domain" description="C2H2-type" evidence="9">
    <location>
        <begin position="45"/>
        <end position="72"/>
    </location>
</feature>
<dbReference type="OrthoDB" id="3945418at2759"/>
<dbReference type="EMBL" id="KB644412">
    <property type="protein sequence ID" value="EPS29609.1"/>
    <property type="molecule type" value="Genomic_DNA"/>
</dbReference>
<dbReference type="GO" id="GO:0000978">
    <property type="term" value="F:RNA polymerase II cis-regulatory region sequence-specific DNA binding"/>
    <property type="evidence" value="ECO:0007669"/>
    <property type="project" value="InterPro"/>
</dbReference>
<keyword evidence="4 7" id="KW-0863">Zinc-finger</keyword>
<comment type="subcellular location">
    <subcellularLocation>
        <location evidence="1">Nucleus</location>
    </subcellularLocation>
</comment>
<proteinExistence type="predicted"/>
<dbReference type="CDD" id="cd12148">
    <property type="entry name" value="fungal_TF_MHR"/>
    <property type="match status" value="1"/>
</dbReference>
<dbReference type="STRING" id="933388.S7ZH42"/>
<dbReference type="InterPro" id="IPR007219">
    <property type="entry name" value="XnlR_reg_dom"/>
</dbReference>
<dbReference type="InterPro" id="IPR013087">
    <property type="entry name" value="Znf_C2H2_type"/>
</dbReference>
<dbReference type="SUPFAM" id="SSF57667">
    <property type="entry name" value="beta-beta-alpha zinc fingers"/>
    <property type="match status" value="1"/>
</dbReference>
<dbReference type="GO" id="GO:0008270">
    <property type="term" value="F:zinc ion binding"/>
    <property type="evidence" value="ECO:0007669"/>
    <property type="project" value="UniProtKB-KW"/>
</dbReference>
<evidence type="ECO:0000256" key="1">
    <source>
        <dbReference type="ARBA" id="ARBA00004123"/>
    </source>
</evidence>
<dbReference type="GO" id="GO:0006351">
    <property type="term" value="P:DNA-templated transcription"/>
    <property type="evidence" value="ECO:0007669"/>
    <property type="project" value="InterPro"/>
</dbReference>
<evidence type="ECO:0000256" key="8">
    <source>
        <dbReference type="SAM" id="MobiDB-lite"/>
    </source>
</evidence>
<dbReference type="PANTHER" id="PTHR40626:SF14">
    <property type="entry name" value="C2H2 TYPE ZINC FINGER DOMAIN PROTEIN (AFU_ORTHOLOGUE AFUA_1G02360)"/>
    <property type="match status" value="1"/>
</dbReference>
<accession>S7ZH42</accession>
<keyword evidence="11" id="KW-1185">Reference proteome</keyword>
<evidence type="ECO:0000256" key="2">
    <source>
        <dbReference type="ARBA" id="ARBA00022723"/>
    </source>
</evidence>
<dbReference type="HOGENOM" id="CLU_024140_0_0_1"/>
<organism evidence="10 11">
    <name type="scientific">Penicillium oxalicum (strain 114-2 / CGMCC 5302)</name>
    <name type="common">Penicillium decumbens</name>
    <dbReference type="NCBI Taxonomy" id="933388"/>
    <lineage>
        <taxon>Eukaryota</taxon>
        <taxon>Fungi</taxon>
        <taxon>Dikarya</taxon>
        <taxon>Ascomycota</taxon>
        <taxon>Pezizomycotina</taxon>
        <taxon>Eurotiomycetes</taxon>
        <taxon>Eurotiomycetidae</taxon>
        <taxon>Eurotiales</taxon>
        <taxon>Aspergillaceae</taxon>
        <taxon>Penicillium</taxon>
    </lineage>
</organism>
<evidence type="ECO:0000256" key="4">
    <source>
        <dbReference type="ARBA" id="ARBA00022771"/>
    </source>
</evidence>
<sequence>MAGSAVSSDSVSGIKKQACRVCHKRFSKAEHLRRHERCHTGSKPFVCRQCRRPFARQDALTRHEKLHKRDADATQDPSTPSLPTPSTFLDLSKTWKTNAACTTCSPSENLTESGSISEQQAAKELNLHNTPSDVDFDLIWPDSEELFQSIMATDVSDQWQMLSGTLPFPLVAHDTPGPLFRSPVSFDDRGSSVGDIPNGSGHRAVHDVTELVASSSSCITAAVKATSITSVFLDECLHMFFARFIPTFPILHRATFVFRDCTHALLLNAIAIGSLYLGPPDSVAKGETLWRLAHTAVATSWQSLITHIGPYDSCHGVQLVITALLGQIYGALSKNRAIRTTSQILRPLGFFWARHCGMYDDKSYPLTSLPSEDATHEKKEKEWHTWAACELQQRALLAHYLLDGLVAQMTGNGSAVRHVTNPLRLPSSENAFDATSADEWLAHMRSQSPDCSGFRDVFRSLFSPGAKSRSLNFQFTPFALRVVLEGLQSIVSDYDEHDVAFGIPCRSDVRRALVRVHETISMCIHFSAAERLEILLRWHTVCLDSVIDSTALSRDICARYELPQYVSGGYRIIRPNFDLTSWCQTEDARRAVLHAVAIQGIVEQLPRGRAHVIHMPSSLFAAATVYVAFSLAGHVTLNLPRTVVWQDALLTRADLNLDHSNVRPTSGSETRRFVETGPDTPLGPFEGDGRNLLYELNSMQKLFRCLSSQWGIAHDMETVVAQWIQLCH</sequence>
<name>S7ZH42_PENO1</name>
<dbReference type="FunFam" id="3.30.160.60:FF:002343">
    <property type="entry name" value="Zinc finger protein 33A"/>
    <property type="match status" value="1"/>
</dbReference>
<evidence type="ECO:0000256" key="7">
    <source>
        <dbReference type="PROSITE-ProRule" id="PRU00042"/>
    </source>
</evidence>